<dbReference type="EMBL" id="JABBWK010000041">
    <property type="protein sequence ID" value="KAG1898180.1"/>
    <property type="molecule type" value="Genomic_DNA"/>
</dbReference>
<comment type="caution">
    <text evidence="3">The sequence shown here is derived from an EMBL/GenBank/DDBJ whole genome shotgun (WGS) entry which is preliminary data.</text>
</comment>
<dbReference type="EMBL" id="JABBWK010000041">
    <property type="protein sequence ID" value="KAG1898187.1"/>
    <property type="molecule type" value="Genomic_DNA"/>
</dbReference>
<proteinExistence type="predicted"/>
<dbReference type="RefSeq" id="XP_041223756.1">
    <property type="nucleotide sequence ID" value="XM_041367417.1"/>
</dbReference>
<evidence type="ECO:0000256" key="1">
    <source>
        <dbReference type="SAM" id="MobiDB-lite"/>
    </source>
</evidence>
<keyword evidence="4" id="KW-1185">Reference proteome</keyword>
<evidence type="ECO:0000313" key="2">
    <source>
        <dbReference type="EMBL" id="KAG1898180.1"/>
    </source>
</evidence>
<sequence length="417" mass="48121">MIQHYSKYLSVLIESLTEEEIQEAVKMAEEWNSQGVPPEVQIDIAKKKSEGMVHHFASEMYKWAGMRVFVLAARKTEEGKLLVTGHDYNNEFGGAESFTKTCDWQVILPEWEPYVMKLFVDGDGEDDCVVHKAGRKDNTYILDIGDSSVPVLLNYDKMDSGTRKVVVRAYLNWHYAVCSGRPKDLVPWKELSSRQDKMPPRKYLPDGTKIREPSRMNREEATALLEFWYNRQESSDGPTLKFNGWWCKDRVEPPVRVVESDTEEESTVRSSKVKKTKKSTRKLSREKNRSHQMDDNSTGSTDDDRPVQKVSQHQVQVRKTHDVVEESWEDLEADSNNDEPHRLLVKVKHKEKQPMHHVSAARKKCQHEDSSEDLEVEEPQEKVKPPVKKPRVLENQQVKQNPARKIGPASRTGETSH</sequence>
<dbReference type="AlphaFoldDB" id="A0AAD4E2L1"/>
<feature type="region of interest" description="Disordered" evidence="1">
    <location>
        <begin position="257"/>
        <end position="417"/>
    </location>
</feature>
<dbReference type="Proteomes" id="UP001195769">
    <property type="component" value="Unassembled WGS sequence"/>
</dbReference>
<protein>
    <submittedName>
        <fullName evidence="3">Uncharacterized protein</fullName>
    </submittedName>
</protein>
<organism evidence="3 4">
    <name type="scientific">Suillus fuscotomentosus</name>
    <dbReference type="NCBI Taxonomy" id="1912939"/>
    <lineage>
        <taxon>Eukaryota</taxon>
        <taxon>Fungi</taxon>
        <taxon>Dikarya</taxon>
        <taxon>Basidiomycota</taxon>
        <taxon>Agaricomycotina</taxon>
        <taxon>Agaricomycetes</taxon>
        <taxon>Agaricomycetidae</taxon>
        <taxon>Boletales</taxon>
        <taxon>Suillineae</taxon>
        <taxon>Suillaceae</taxon>
        <taxon>Suillus</taxon>
    </lineage>
</organism>
<evidence type="ECO:0000313" key="4">
    <source>
        <dbReference type="Proteomes" id="UP001195769"/>
    </source>
</evidence>
<reference evidence="3" key="1">
    <citation type="journal article" date="2020" name="New Phytol.">
        <title>Comparative genomics reveals dynamic genome evolution in host specialist ectomycorrhizal fungi.</title>
        <authorList>
            <person name="Lofgren L.A."/>
            <person name="Nguyen N.H."/>
            <person name="Vilgalys R."/>
            <person name="Ruytinx J."/>
            <person name="Liao H.L."/>
            <person name="Branco S."/>
            <person name="Kuo A."/>
            <person name="LaButti K."/>
            <person name="Lipzen A."/>
            <person name="Andreopoulos W."/>
            <person name="Pangilinan J."/>
            <person name="Riley R."/>
            <person name="Hundley H."/>
            <person name="Na H."/>
            <person name="Barry K."/>
            <person name="Grigoriev I.V."/>
            <person name="Stajich J.E."/>
            <person name="Kennedy P.G."/>
        </authorList>
    </citation>
    <scope>NUCLEOTIDE SEQUENCE</scope>
    <source>
        <strain evidence="3">FC203</strain>
    </source>
</reference>
<name>A0AAD4E2L1_9AGAM</name>
<feature type="compositionally biased region" description="Acidic residues" evidence="1">
    <location>
        <begin position="325"/>
        <end position="337"/>
    </location>
</feature>
<feature type="compositionally biased region" description="Basic residues" evidence="1">
    <location>
        <begin position="271"/>
        <end position="282"/>
    </location>
</feature>
<dbReference type="GeneID" id="64661715"/>
<evidence type="ECO:0000313" key="3">
    <source>
        <dbReference type="EMBL" id="KAG1898187.1"/>
    </source>
</evidence>
<accession>A0AAD4E2L1</accession>
<gene>
    <name evidence="2" type="ORF">F5891DRAFT_1191162</name>
    <name evidence="3" type="ORF">F5891DRAFT_982087</name>
</gene>
<feature type="compositionally biased region" description="Basic and acidic residues" evidence="1">
    <location>
        <begin position="283"/>
        <end position="294"/>
    </location>
</feature>